<comment type="caution">
    <text evidence="2">The sequence shown here is derived from an EMBL/GenBank/DDBJ whole genome shotgun (WGS) entry which is preliminary data.</text>
</comment>
<dbReference type="Proteomes" id="UP000252795">
    <property type="component" value="Unassembled WGS sequence"/>
</dbReference>
<evidence type="ECO:0000313" key="4">
    <source>
        <dbReference type="Proteomes" id="UP000253065"/>
    </source>
</evidence>
<dbReference type="Proteomes" id="UP000253065">
    <property type="component" value="Unassembled WGS sequence"/>
</dbReference>
<proteinExistence type="predicted"/>
<dbReference type="InterPro" id="IPR004195">
    <property type="entry name" value="Head_decoration_D"/>
</dbReference>
<evidence type="ECO:0000313" key="3">
    <source>
        <dbReference type="Proteomes" id="UP000252795"/>
    </source>
</evidence>
<name>A0A368V151_MARNT</name>
<dbReference type="AlphaFoldDB" id="A0A368V151"/>
<sequence>MSDLYAGSSYVPYQPAPFVLGGLIAFDSGEVASGQNLQRGDVIGRVSASGQLVKSVQSASDGSQNPIGAMNHDCDATSGAKPAVYVKGGDLDKTQVSFDASWTEAQKLAAFDRTPISLVTPE</sequence>
<evidence type="ECO:0000313" key="2">
    <source>
        <dbReference type="EMBL" id="RCW34852.1"/>
    </source>
</evidence>
<dbReference type="RefSeq" id="WP_113879719.1">
    <property type="nucleotide sequence ID" value="NZ_QNSA01000005.1"/>
</dbReference>
<protein>
    <submittedName>
        <fullName evidence="2">Bacteriophage lambda head decoration protein D</fullName>
    </submittedName>
</protein>
<dbReference type="EMBL" id="QNSA01000005">
    <property type="protein sequence ID" value="RBP74103.1"/>
    <property type="molecule type" value="Genomic_DNA"/>
</dbReference>
<dbReference type="Gene3D" id="2.40.300.10">
    <property type="entry name" value="Head decoration protein D"/>
    <property type="match status" value="1"/>
</dbReference>
<organism evidence="2 3">
    <name type="scientific">Marinobacter nauticus</name>
    <name type="common">Marinobacter hydrocarbonoclasticus</name>
    <name type="synonym">Marinobacter aquaeolei</name>
    <dbReference type="NCBI Taxonomy" id="2743"/>
    <lineage>
        <taxon>Bacteria</taxon>
        <taxon>Pseudomonadati</taxon>
        <taxon>Pseudomonadota</taxon>
        <taxon>Gammaproteobacteria</taxon>
        <taxon>Pseudomonadales</taxon>
        <taxon>Marinobacteraceae</taxon>
        <taxon>Marinobacter</taxon>
    </lineage>
</organism>
<dbReference type="Pfam" id="PF02924">
    <property type="entry name" value="HDPD"/>
    <property type="match status" value="1"/>
</dbReference>
<evidence type="ECO:0000313" key="1">
    <source>
        <dbReference type="EMBL" id="RBP74103.1"/>
    </source>
</evidence>
<reference evidence="2 3" key="1">
    <citation type="submission" date="2018-07" db="EMBL/GenBank/DDBJ databases">
        <title>Freshwater and sediment microbial communities from various areas in North America, analyzing microbe dynamics in response to fracking.</title>
        <authorList>
            <person name="Lamendella R."/>
        </authorList>
    </citation>
    <scope>NUCLEOTIDE SEQUENCE [LARGE SCALE GENOMIC DNA]</scope>
    <source>
        <strain evidence="2 3">114E</strain>
        <strain evidence="1 4">114E_o</strain>
    </source>
</reference>
<dbReference type="EMBL" id="QPJB01000005">
    <property type="protein sequence ID" value="RCW34852.1"/>
    <property type="molecule type" value="Genomic_DNA"/>
</dbReference>
<keyword evidence="4" id="KW-1185">Reference proteome</keyword>
<accession>A0A368V151</accession>
<gene>
    <name evidence="2" type="ORF">DET51_105228</name>
    <name evidence="1" type="ORF">DET64_105229</name>
</gene>